<protein>
    <submittedName>
        <fullName evidence="2">Secreted protein</fullName>
    </submittedName>
</protein>
<sequence>MGFRFSPLLLSPSSISNDCDLKRVQASTARFVRSVNIGAIILVAKSVPRSPRLLQLGLYLPHLFVSADRPAWPVF</sequence>
<reference evidence="2" key="1">
    <citation type="submission" date="2016-11" db="UniProtKB">
        <authorList>
            <consortium name="WormBaseParasite"/>
        </authorList>
    </citation>
    <scope>IDENTIFICATION</scope>
</reference>
<proteinExistence type="predicted"/>
<dbReference type="WBParaSite" id="BXY_0155500.1">
    <property type="protein sequence ID" value="BXY_0155500.1"/>
    <property type="gene ID" value="BXY_0155500"/>
</dbReference>
<dbReference type="AlphaFoldDB" id="A0A1I7RLH0"/>
<name>A0A1I7RLH0_BURXY</name>
<dbReference type="Proteomes" id="UP000095284">
    <property type="component" value="Unplaced"/>
</dbReference>
<evidence type="ECO:0000313" key="2">
    <source>
        <dbReference type="WBParaSite" id="BXY_0155500.1"/>
    </source>
</evidence>
<organism evidence="1 2">
    <name type="scientific">Bursaphelenchus xylophilus</name>
    <name type="common">Pinewood nematode worm</name>
    <name type="synonym">Aphelenchoides xylophilus</name>
    <dbReference type="NCBI Taxonomy" id="6326"/>
    <lineage>
        <taxon>Eukaryota</taxon>
        <taxon>Metazoa</taxon>
        <taxon>Ecdysozoa</taxon>
        <taxon>Nematoda</taxon>
        <taxon>Chromadorea</taxon>
        <taxon>Rhabditida</taxon>
        <taxon>Tylenchina</taxon>
        <taxon>Tylenchomorpha</taxon>
        <taxon>Aphelenchoidea</taxon>
        <taxon>Aphelenchoididae</taxon>
        <taxon>Bursaphelenchus</taxon>
    </lineage>
</organism>
<evidence type="ECO:0000313" key="1">
    <source>
        <dbReference type="Proteomes" id="UP000095284"/>
    </source>
</evidence>
<accession>A0A1I7RLH0</accession>